<name>A0ABP0DTA0_9PEZI</name>
<dbReference type="PANTHER" id="PTHR32083:SF0">
    <property type="entry name" value="CILIA AND FLAGELLA-ASSOCIATED PROTEIN 58"/>
    <property type="match status" value="1"/>
</dbReference>
<dbReference type="Proteomes" id="UP001642502">
    <property type="component" value="Unassembled WGS sequence"/>
</dbReference>
<evidence type="ECO:0000313" key="3">
    <source>
        <dbReference type="EMBL" id="CAK7271521.1"/>
    </source>
</evidence>
<feature type="compositionally biased region" description="Polar residues" evidence="2">
    <location>
        <begin position="47"/>
        <end position="56"/>
    </location>
</feature>
<feature type="region of interest" description="Disordered" evidence="2">
    <location>
        <begin position="1875"/>
        <end position="1900"/>
    </location>
</feature>
<evidence type="ECO:0000313" key="4">
    <source>
        <dbReference type="Proteomes" id="UP001642502"/>
    </source>
</evidence>
<feature type="region of interest" description="Disordered" evidence="2">
    <location>
        <begin position="1"/>
        <end position="66"/>
    </location>
</feature>
<accession>A0ABP0DTA0</accession>
<sequence length="2580" mass="282661">MRSSHTRSRSFTTSSSSPPRHSVPGAPAQDARSQSRPRTPLSPALSAWSNASTADSGPSPVLPALSAPRLSERIQALLRTPSPDTVVDDISDSGRFVTASWGSPYPRSDSQHLRSSSPSSEPSDDSPIHQLELHTPFLRPAPYFSSLSNEKEVDSDSEVDDALTSLTLPAQASSSLVSATVLANRARRPARGLTEDWIRQHTTGDFGSEARLWLSDSSAGDSGNSSLSGSVSGDHEERDEIALRTPRATHARQRGHSPSSLASLNQQSHQKRVRHLRRPSSLETLRELDLSRSKKVSLEYNAIMETLHSPADAELDVNHNLDEPSTVAVKDEPTPDETTGLEPANKVTSLTPPTDEANLISATEAMTLPPGTPPSRPYPSSKLAHDGSQLDLSLDPLGELAVSKMSLSPKKTPRRVKKRLPWKGKSILVLLPRDEQRGNPGKAPKLLTQSEVANMLRSWEELGYDIRGFDLDPSMSANGDDHSLSSRSMSRPSWPDESDVVHERAQHNYPVRLPDLNAWKNYVDDLNEAKLRALGVSFGDDEPPLASSAAGVGLSISRQSSATVYPPLPFSPPIPPSSASSNHGMPPFNFPATFMPGSGGTQSPSVMSAASPIPYGSNAKYNRQSISIPAGMFQMPPLQQMTPGGFSPQNFMMQHNLLRGGSPSLAPYPSIMSPSSPFTPDGSFTSPPLHQRHQSLQFPLMQYPQLQTSARASPRLQDLREIEEEIEEEHFDENPSKTPAPTTTQPFIQHNASLSLQNEINDAEYHLEEQFRSQFEHDRDYSPHGGKDPLASAHNRSLSVQFAPPPPIQRFRDDAENGATLHHPRPHSRGHSLANAYYNESEPNRNGTVESVYTQESTPIVALGQTPSKVAGADDLSEIETNPSMMGTPDQIHDFSSSLHQQKDQRKYIHQRAFSTTSNPWSEGASFSGKASSTRRPSHASKASLSHLNVEAPEFKFNPGAAISFQPSATSQFKFGGGLNTASEPFQPSTFKAALPHTIPLSADSNQFNLAATGTAPLKINANAPTFTPGQSEFSFNAAGPKFRPDAPTFTPLHPIPDALTNSAASVGEGDAEHKGSIFGNVDLSLPDIVKPAKRSKAVPIVRPSSVQLPKNVDGKSANDNDAEYDHDGRIIDDSRVKRARATPTDGENDEVLFAEPSNNALTDALTTLQLPLASSIDNDKSEETVEAELKLPSETKHEDNISADVAGVGKARTESETPQAELLTRPAGTAVGDTEEPFHDEGESVLAGGDSTFMSTVLSESTDAVKVPTTTSPSDNSPVESAPWAPFESNADVGATASKSARQTGELFALHKKSLSASAKPFIPGASFQDSINNELSGHLQPSAKILSTTEAPEEEQVTVDYPTSPSNTYEYSSPLPPPPPPASDKPKPKGLAASRYAAASPPPPPPPKPTFLPGSRLSAFLPPPVPSKDTEPSEKFKLSRKHQLVTPGPKSSLNTEAAASEDTGATADPKHEPTFEEIDDIMLYLDEFDPAHGVNKLSNSTPWNHLDPSSTLTAPISPHSYQQAQELPLSAEREVPVLVDHGSRDHDRISYGSMPPSEWEGDFAGNESLKLESRVKFFDGHVNEIVGGILSARLGPMEASLDRIQRAIVSMQDTPSNRRERRSISGEVQESDADDEDEEMPPAVRRSSSPRRDRRMEQMRAVVVDALKNYSSLSMPAATLASPVADDLSDNSVSLILKSLDAVKEQFGQSLRPDLRGDELRSIVEDAVERRMPQGPGVAAASVDAKENEEALQARIAELEKRLQAEQAITELEISKRRSAEDKAADLRRELELAETKIEVEVMNRSAYEQRVSDLDDKLKHEAERAQDESAARKAAEDRIADLQRLLRVSSDEEMRLREAVDSHENKIKELVETHDKKQTRLADLEASPTKSENTHSDLQNQVNAAEAELREKTQEARHWRAEHERLNDLSQRQGNDLIQTATELRHLKKVVDTVGTQLEENERLRESWRTKFIALQDDMARAAREVAEESARHIKREQTLIARHEVLDAKLQAEARTRERLESELERLEGGERQAMRAVAECKRLEVLIGELRTENHNLQQSSLRYQSEFKEARESAAREVQRTRDSMQSEIDGANHQVNLARGEFEDRMAQMRGQLDQVKLDADTSKARLEMLLEEAETTKQTTLNNAEAAKRRELQEAERRHQNDIEDIEARYERQINHTNEDAQRAEQNLLERLSISTSKTEHLQDRVAHLEEKLEIANEAARAAAKAAKVSSVVDQSETSLATSSTPSGQSQPTLAAKPTHHGAGPVPAKISPQALRESILVLQEQLQQREHRIEELEHTLDKFDPEADVKIAKRDDEIIWLRELLAVRHSDLKDIITALGRDEHDPDRVRDAVIRLQANLQMEEQERERAMNGGSAINLPTIAASIRDAATPRVAQAVGPLAAAWGNWRKAALLSSPAPAAVSRRSGGSATMTPARAASSSISSRSSRTSRAGPTEPQSGDSSFLSGLMTPPASGMRQTPPARRTQSQLQEQQERPTAFTSTGRRYTGEQVNSWRTSRTDNKLAARDMAMTPPPKNRRHSRSQPVTPPMMQTSAYDSDAQAEDFDEAAFFDD</sequence>
<feature type="region of interest" description="Disordered" evidence="2">
    <location>
        <begin position="2236"/>
        <end position="2277"/>
    </location>
</feature>
<feature type="compositionally biased region" description="Low complexity" evidence="2">
    <location>
        <begin position="2250"/>
        <end position="2261"/>
    </location>
</feature>
<evidence type="ECO:0008006" key="5">
    <source>
        <dbReference type="Google" id="ProtNLM"/>
    </source>
</evidence>
<keyword evidence="1" id="KW-0175">Coiled coil</keyword>
<feature type="compositionally biased region" description="Polar residues" evidence="2">
    <location>
        <begin position="929"/>
        <end position="942"/>
    </location>
</feature>
<feature type="region of interest" description="Disordered" evidence="2">
    <location>
        <begin position="323"/>
        <end position="388"/>
    </location>
</feature>
<feature type="compositionally biased region" description="Acidic residues" evidence="2">
    <location>
        <begin position="1631"/>
        <end position="1642"/>
    </location>
</feature>
<feature type="compositionally biased region" description="Polar residues" evidence="2">
    <location>
        <begin position="736"/>
        <end position="745"/>
    </location>
</feature>
<feature type="region of interest" description="Disordered" evidence="2">
    <location>
        <begin position="99"/>
        <end position="128"/>
    </location>
</feature>
<feature type="region of interest" description="Disordered" evidence="2">
    <location>
        <begin position="811"/>
        <end position="832"/>
    </location>
</feature>
<gene>
    <name evidence="3" type="ORF">SEPCBS119000_004649</name>
</gene>
<feature type="compositionally biased region" description="Basic and acidic residues" evidence="2">
    <location>
        <begin position="233"/>
        <end position="242"/>
    </location>
</feature>
<feature type="region of interest" description="Disordered" evidence="2">
    <location>
        <begin position="1265"/>
        <end position="1287"/>
    </location>
</feature>
<dbReference type="EMBL" id="CAWUON010000074">
    <property type="protein sequence ID" value="CAK7271521.1"/>
    <property type="molecule type" value="Genomic_DNA"/>
</dbReference>
<evidence type="ECO:0000256" key="2">
    <source>
        <dbReference type="SAM" id="MobiDB-lite"/>
    </source>
</evidence>
<feature type="compositionally biased region" description="Basic and acidic residues" evidence="2">
    <location>
        <begin position="1875"/>
        <end position="1886"/>
    </location>
</feature>
<feature type="compositionally biased region" description="Polar residues" evidence="2">
    <location>
        <begin position="2506"/>
        <end position="2524"/>
    </location>
</feature>
<reference evidence="3 4" key="1">
    <citation type="submission" date="2024-01" db="EMBL/GenBank/DDBJ databases">
        <authorList>
            <person name="Allen C."/>
            <person name="Tagirdzhanova G."/>
        </authorList>
    </citation>
    <scope>NUCLEOTIDE SEQUENCE [LARGE SCALE GENOMIC DNA]</scope>
    <source>
        <strain evidence="3 4">CBS 119000</strain>
    </source>
</reference>
<proteinExistence type="predicted"/>
<protein>
    <recommendedName>
        <fullName evidence="5">Myosin class II heavy chain</fullName>
    </recommendedName>
</protein>
<feature type="region of interest" description="Disordered" evidence="2">
    <location>
        <begin position="1613"/>
        <end position="1658"/>
    </location>
</feature>
<feature type="region of interest" description="Disordered" evidence="2">
    <location>
        <begin position="2143"/>
        <end position="2172"/>
    </location>
</feature>
<evidence type="ECO:0000256" key="1">
    <source>
        <dbReference type="ARBA" id="ARBA00023054"/>
    </source>
</evidence>
<feature type="compositionally biased region" description="Low complexity" evidence="2">
    <location>
        <begin position="2443"/>
        <end position="2460"/>
    </location>
</feature>
<feature type="compositionally biased region" description="Pro residues" evidence="2">
    <location>
        <begin position="1376"/>
        <end position="1385"/>
    </location>
</feature>
<feature type="compositionally biased region" description="Polar residues" evidence="2">
    <location>
        <begin position="1265"/>
        <end position="1280"/>
    </location>
</feature>
<feature type="compositionally biased region" description="Basic residues" evidence="2">
    <location>
        <begin position="269"/>
        <end position="278"/>
    </location>
</feature>
<feature type="compositionally biased region" description="Pro residues" evidence="2">
    <location>
        <begin position="1402"/>
        <end position="1412"/>
    </location>
</feature>
<feature type="region of interest" description="Disordered" evidence="2">
    <location>
        <begin position="1350"/>
        <end position="1474"/>
    </location>
</feature>
<feature type="region of interest" description="Disordered" evidence="2">
    <location>
        <begin position="217"/>
        <end position="280"/>
    </location>
</feature>
<feature type="region of interest" description="Disordered" evidence="2">
    <location>
        <begin position="726"/>
        <end position="745"/>
    </location>
</feature>
<feature type="compositionally biased region" description="Polar residues" evidence="2">
    <location>
        <begin position="256"/>
        <end position="268"/>
    </location>
</feature>
<feature type="region of interest" description="Disordered" evidence="2">
    <location>
        <begin position="918"/>
        <end position="942"/>
    </location>
</feature>
<feature type="compositionally biased region" description="Low complexity" evidence="2">
    <location>
        <begin position="9"/>
        <end position="22"/>
    </location>
</feature>
<feature type="compositionally biased region" description="Basic and acidic residues" evidence="2">
    <location>
        <begin position="1430"/>
        <end position="1439"/>
    </location>
</feature>
<feature type="region of interest" description="Disordered" evidence="2">
    <location>
        <begin position="477"/>
        <end position="496"/>
    </location>
</feature>
<feature type="region of interest" description="Disordered" evidence="2">
    <location>
        <begin position="2428"/>
        <end position="2567"/>
    </location>
</feature>
<feature type="compositionally biased region" description="Polar residues" evidence="2">
    <location>
        <begin position="2240"/>
        <end position="2249"/>
    </location>
</feature>
<feature type="compositionally biased region" description="Low complexity" evidence="2">
    <location>
        <begin position="217"/>
        <end position="232"/>
    </location>
</feature>
<comment type="caution">
    <text evidence="3">The sequence shown here is derived from an EMBL/GenBank/DDBJ whole genome shotgun (WGS) entry which is preliminary data.</text>
</comment>
<feature type="compositionally biased region" description="Basic and acidic residues" evidence="2">
    <location>
        <begin position="2154"/>
        <end position="2172"/>
    </location>
</feature>
<keyword evidence="4" id="KW-1185">Reference proteome</keyword>
<feature type="compositionally biased region" description="Polar residues" evidence="2">
    <location>
        <begin position="2464"/>
        <end position="2473"/>
    </location>
</feature>
<organism evidence="3 4">
    <name type="scientific">Sporothrix epigloea</name>
    <dbReference type="NCBI Taxonomy" id="1892477"/>
    <lineage>
        <taxon>Eukaryota</taxon>
        <taxon>Fungi</taxon>
        <taxon>Dikarya</taxon>
        <taxon>Ascomycota</taxon>
        <taxon>Pezizomycotina</taxon>
        <taxon>Sordariomycetes</taxon>
        <taxon>Sordariomycetidae</taxon>
        <taxon>Ophiostomatales</taxon>
        <taxon>Ophiostomataceae</taxon>
        <taxon>Sporothrix</taxon>
    </lineage>
</organism>
<feature type="compositionally biased region" description="Polar residues" evidence="2">
    <location>
        <begin position="1891"/>
        <end position="1900"/>
    </location>
</feature>
<feature type="compositionally biased region" description="Polar residues" evidence="2">
    <location>
        <begin position="1363"/>
        <end position="1373"/>
    </location>
</feature>
<dbReference type="PANTHER" id="PTHR32083">
    <property type="entry name" value="CILIA AND FLAGELLA-ASSOCIATED PROTEIN 58-RELATED"/>
    <property type="match status" value="1"/>
</dbReference>